<feature type="region of interest" description="Disordered" evidence="1">
    <location>
        <begin position="1"/>
        <end position="26"/>
    </location>
</feature>
<accession>A0ABP9GTN9</accession>
<sequence length="225" mass="23293">MRLTDEVRALMQPNDPAPVPPDSGELPDRARYTLEDILVSRPGVVSTRTGVGPTPRRSLIPRSRRGWLIPLTVCVAASTGVAIGGVLPGPTTPGDTNAVRCYADTEVAADPFHGAYASGTGEHGAVDAAQQCTELWRLGLLSSSPPYSIPPRAARPQSVPPLVTCVSEGFAAVFPAGPDFCRAAGLAPLARGDAAGQRPAGHQNSTDEALSLIHSGTFPPGESNS</sequence>
<evidence type="ECO:0000256" key="1">
    <source>
        <dbReference type="SAM" id="MobiDB-lite"/>
    </source>
</evidence>
<reference evidence="4" key="1">
    <citation type="journal article" date="2019" name="Int. J. Syst. Evol. Microbiol.">
        <title>The Global Catalogue of Microorganisms (GCM) 10K type strain sequencing project: providing services to taxonomists for standard genome sequencing and annotation.</title>
        <authorList>
            <consortium name="The Broad Institute Genomics Platform"/>
            <consortium name="The Broad Institute Genome Sequencing Center for Infectious Disease"/>
            <person name="Wu L."/>
            <person name="Ma J."/>
        </authorList>
    </citation>
    <scope>NUCLEOTIDE SEQUENCE [LARGE SCALE GENOMIC DNA]</scope>
    <source>
        <strain evidence="4">JCM 17986</strain>
    </source>
</reference>
<feature type="transmembrane region" description="Helical" evidence="2">
    <location>
        <begin position="66"/>
        <end position="87"/>
    </location>
</feature>
<keyword evidence="2" id="KW-0472">Membrane</keyword>
<feature type="region of interest" description="Disordered" evidence="1">
    <location>
        <begin position="192"/>
        <end position="225"/>
    </location>
</feature>
<evidence type="ECO:0000313" key="4">
    <source>
        <dbReference type="Proteomes" id="UP001500466"/>
    </source>
</evidence>
<dbReference type="EMBL" id="BAABHS010000003">
    <property type="protein sequence ID" value="GAA4952088.1"/>
    <property type="molecule type" value="Genomic_DNA"/>
</dbReference>
<evidence type="ECO:0000313" key="3">
    <source>
        <dbReference type="EMBL" id="GAA4952088.1"/>
    </source>
</evidence>
<keyword evidence="4" id="KW-1185">Reference proteome</keyword>
<name>A0ABP9GTN9_9ACTN</name>
<organism evidence="3 4">
    <name type="scientific">Yinghuangia aomiensis</name>
    <dbReference type="NCBI Taxonomy" id="676205"/>
    <lineage>
        <taxon>Bacteria</taxon>
        <taxon>Bacillati</taxon>
        <taxon>Actinomycetota</taxon>
        <taxon>Actinomycetes</taxon>
        <taxon>Kitasatosporales</taxon>
        <taxon>Streptomycetaceae</taxon>
        <taxon>Yinghuangia</taxon>
    </lineage>
</organism>
<keyword evidence="2" id="KW-1133">Transmembrane helix</keyword>
<comment type="caution">
    <text evidence="3">The sequence shown here is derived from an EMBL/GenBank/DDBJ whole genome shotgun (WGS) entry which is preliminary data.</text>
</comment>
<protein>
    <submittedName>
        <fullName evidence="3">Uncharacterized protein</fullName>
    </submittedName>
</protein>
<dbReference type="Proteomes" id="UP001500466">
    <property type="component" value="Unassembled WGS sequence"/>
</dbReference>
<evidence type="ECO:0000256" key="2">
    <source>
        <dbReference type="SAM" id="Phobius"/>
    </source>
</evidence>
<gene>
    <name evidence="3" type="ORF">GCM10023205_11530</name>
</gene>
<dbReference type="RefSeq" id="WP_345674169.1">
    <property type="nucleotide sequence ID" value="NZ_BAABHS010000003.1"/>
</dbReference>
<proteinExistence type="predicted"/>
<keyword evidence="2" id="KW-0812">Transmembrane</keyword>